<proteinExistence type="predicted"/>
<dbReference type="GO" id="GO:0016491">
    <property type="term" value="F:oxidoreductase activity"/>
    <property type="evidence" value="ECO:0007669"/>
    <property type="project" value="UniProtKB-KW"/>
</dbReference>
<dbReference type="EC" id="1.-.-.-" evidence="2"/>
<organism evidence="2 3">
    <name type="scientific">Streptomyces nondiastaticus</name>
    <dbReference type="NCBI Taxonomy" id="3154512"/>
    <lineage>
        <taxon>Bacteria</taxon>
        <taxon>Bacillati</taxon>
        <taxon>Actinomycetota</taxon>
        <taxon>Actinomycetes</taxon>
        <taxon>Kitasatosporales</taxon>
        <taxon>Streptomycetaceae</taxon>
        <taxon>Streptomyces</taxon>
    </lineage>
</organism>
<protein>
    <submittedName>
        <fullName evidence="2">NAD(P)/FAD-dependent oxidoreductase</fullName>
        <ecNumber evidence="2">1.-.-.-</ecNumber>
    </submittedName>
</protein>
<dbReference type="SUPFAM" id="SSF51905">
    <property type="entry name" value="FAD/NAD(P)-binding domain"/>
    <property type="match status" value="1"/>
</dbReference>
<feature type="region of interest" description="Disordered" evidence="1">
    <location>
        <begin position="444"/>
        <end position="476"/>
    </location>
</feature>
<dbReference type="EMBL" id="JBIAUT010000010">
    <property type="protein sequence ID" value="MFF4219489.1"/>
    <property type="molecule type" value="Genomic_DNA"/>
</dbReference>
<evidence type="ECO:0000256" key="1">
    <source>
        <dbReference type="SAM" id="MobiDB-lite"/>
    </source>
</evidence>
<sequence>MSATSARAVVIGGSMAGLLAARVLTETHEQVVIIDRDVLPVTATHRCAVPQARHSHWLLASGLSTLESFFPGLSAELTAAGATPADPHHDGSWVFDGYQAKRARSDLAWLMMSRTLVESRVRGRVTALPGVRLLPGHEVLGLLGAAGKSAVGGVRVVRRGRSRPVLDVRADLVVDASGRGSRVPLWLRELGYPPPRENRVRLTIAYATRHYRRDRHHPPGTLTTGAYATPVRTRGAALSVQENDRWVLTLVGILGDEPPLDADGFTAFGVSLGDPAIRQIVTGAEPLDVPLRARFPECSRRRYERLRRLPEGLVVIGDAMCSSNPALAHGMSVAAMQAQVLRDSLLKGPDRLSRRYFRKAARVLTVPWIATLMSDVRCHEAGRRRPPVLWLTDLGRTVLSRAMERDTVVTEACLRVAHLVTGPWLLFSPSVVLRVLLAQVPSRRPRSRSGHATGASELGGVPLPRRSRSPAAKEAP</sequence>
<reference evidence="2 3" key="1">
    <citation type="submission" date="2024-10" db="EMBL/GenBank/DDBJ databases">
        <title>The Natural Products Discovery Center: Release of the First 8490 Sequenced Strains for Exploring Actinobacteria Biosynthetic Diversity.</title>
        <authorList>
            <person name="Kalkreuter E."/>
            <person name="Kautsar S.A."/>
            <person name="Yang D."/>
            <person name="Bader C.D."/>
            <person name="Teijaro C.N."/>
            <person name="Fluegel L."/>
            <person name="Davis C.M."/>
            <person name="Simpson J.R."/>
            <person name="Lauterbach L."/>
            <person name="Steele A.D."/>
            <person name="Gui C."/>
            <person name="Meng S."/>
            <person name="Li G."/>
            <person name="Viehrig K."/>
            <person name="Ye F."/>
            <person name="Su P."/>
            <person name="Kiefer A.F."/>
            <person name="Nichols A."/>
            <person name="Cepeda A.J."/>
            <person name="Yan W."/>
            <person name="Fan B."/>
            <person name="Jiang Y."/>
            <person name="Adhikari A."/>
            <person name="Zheng C.-J."/>
            <person name="Schuster L."/>
            <person name="Cowan T.M."/>
            <person name="Smanski M.J."/>
            <person name="Chevrette M.G."/>
            <person name="De Carvalho L.P.S."/>
            <person name="Shen B."/>
        </authorList>
    </citation>
    <scope>NUCLEOTIDE SEQUENCE [LARGE SCALE GENOMIC DNA]</scope>
    <source>
        <strain evidence="2 3">NPDC001650</strain>
    </source>
</reference>
<comment type="caution">
    <text evidence="2">The sequence shown here is derived from an EMBL/GenBank/DDBJ whole genome shotgun (WGS) entry which is preliminary data.</text>
</comment>
<evidence type="ECO:0000313" key="3">
    <source>
        <dbReference type="Proteomes" id="UP001602123"/>
    </source>
</evidence>
<dbReference type="InterPro" id="IPR036188">
    <property type="entry name" value="FAD/NAD-bd_sf"/>
</dbReference>
<dbReference type="PANTHER" id="PTHR43422:SF3">
    <property type="entry name" value="THIAMINE THIAZOLE SYNTHASE"/>
    <property type="match status" value="1"/>
</dbReference>
<dbReference type="RefSeq" id="WP_388631070.1">
    <property type="nucleotide sequence ID" value="NZ_JBIAUT010000010.1"/>
</dbReference>
<name>A0ABW6U3V4_9ACTN</name>
<evidence type="ECO:0000313" key="2">
    <source>
        <dbReference type="EMBL" id="MFF4219489.1"/>
    </source>
</evidence>
<keyword evidence="2" id="KW-0560">Oxidoreductase</keyword>
<gene>
    <name evidence="2" type="ORF">ACFYZM_24885</name>
</gene>
<accession>A0ABW6U3V4</accession>
<dbReference type="PANTHER" id="PTHR43422">
    <property type="entry name" value="THIAMINE THIAZOLE SYNTHASE"/>
    <property type="match status" value="1"/>
</dbReference>
<keyword evidence="3" id="KW-1185">Reference proteome</keyword>
<dbReference type="Gene3D" id="3.50.50.60">
    <property type="entry name" value="FAD/NAD(P)-binding domain"/>
    <property type="match status" value="1"/>
</dbReference>
<dbReference type="Proteomes" id="UP001602123">
    <property type="component" value="Unassembled WGS sequence"/>
</dbReference>